<proteinExistence type="inferred from homology"/>
<dbReference type="GO" id="GO:0006364">
    <property type="term" value="P:rRNA processing"/>
    <property type="evidence" value="ECO:0007669"/>
    <property type="project" value="UniProtKB-ARBA"/>
</dbReference>
<gene>
    <name evidence="5" type="ORF">D0544_16465</name>
</gene>
<accession>A0A3P3VNB7</accession>
<dbReference type="InterPro" id="IPR000748">
    <property type="entry name" value="PsdUridine_synth_RsuA/RluB/E/F"/>
</dbReference>
<dbReference type="PROSITE" id="PS01149">
    <property type="entry name" value="PSI_RSU"/>
    <property type="match status" value="1"/>
</dbReference>
<dbReference type="InterPro" id="IPR018496">
    <property type="entry name" value="PsdUridine_synth_RsuA/RluB_CS"/>
</dbReference>
<dbReference type="InterPro" id="IPR042092">
    <property type="entry name" value="PsdUridine_s_RsuA/RluB/E/F_cat"/>
</dbReference>
<dbReference type="AlphaFoldDB" id="A0A3P3VNB7"/>
<dbReference type="GO" id="GO:0140098">
    <property type="term" value="F:catalytic activity, acting on RNA"/>
    <property type="evidence" value="ECO:0007669"/>
    <property type="project" value="UniProtKB-ARBA"/>
</dbReference>
<evidence type="ECO:0000313" key="5">
    <source>
        <dbReference type="EMBL" id="RRJ83408.1"/>
    </source>
</evidence>
<dbReference type="Gene3D" id="3.30.70.1560">
    <property type="entry name" value="Alpha-L RNA-binding motif"/>
    <property type="match status" value="1"/>
</dbReference>
<dbReference type="GO" id="GO:0003723">
    <property type="term" value="F:RNA binding"/>
    <property type="evidence" value="ECO:0007669"/>
    <property type="project" value="InterPro"/>
</dbReference>
<dbReference type="InterPro" id="IPR006145">
    <property type="entry name" value="PsdUridine_synth_RsuA/RluA"/>
</dbReference>
<reference evidence="5 6" key="2">
    <citation type="submission" date="2018-12" db="EMBL/GenBank/DDBJ databases">
        <title>Simiduia agarivorans gen. nov., sp. nov., a marine, agarolytic bacterium isolated from shallow coastal water from Keelung, Taiwan.</title>
        <authorList>
            <person name="Shieh W.Y."/>
        </authorList>
    </citation>
    <scope>NUCLEOTIDE SEQUENCE [LARGE SCALE GENOMIC DNA]</scope>
    <source>
        <strain evidence="5 6">GTF-13</strain>
    </source>
</reference>
<dbReference type="GO" id="GO:0001522">
    <property type="term" value="P:pseudouridine synthesis"/>
    <property type="evidence" value="ECO:0007669"/>
    <property type="project" value="InterPro"/>
</dbReference>
<name>A0A3P3VNB7_9GAMM</name>
<dbReference type="PANTHER" id="PTHR47683">
    <property type="entry name" value="PSEUDOURIDINE SYNTHASE FAMILY PROTEIN-RELATED"/>
    <property type="match status" value="1"/>
</dbReference>
<dbReference type="EMBL" id="QWEZ01000002">
    <property type="protein sequence ID" value="RRJ83408.1"/>
    <property type="molecule type" value="Genomic_DNA"/>
</dbReference>
<protein>
    <recommendedName>
        <fullName evidence="3">Pseudouridine synthase</fullName>
        <ecNumber evidence="3">5.4.99.-</ecNumber>
    </recommendedName>
</protein>
<dbReference type="PANTHER" id="PTHR47683:SF2">
    <property type="entry name" value="RNA-BINDING S4 DOMAIN-CONTAINING PROTEIN"/>
    <property type="match status" value="1"/>
</dbReference>
<dbReference type="Pfam" id="PF00849">
    <property type="entry name" value="PseudoU_synth_2"/>
    <property type="match status" value="1"/>
</dbReference>
<sequence>MPVKRSTPTARKAPRRASRPAQARPLLWLLNKPYLVLTQFRDSEGRATLADFIDQPGLYPAGRLDRDSEGLLLLTNDGKLQQRIADPRFKLEKTYWVQVEGEPTESALQELREGVTLNDGPTLPARARLIAPPAVWPRVPPIRERQSIPTHWIELSIREGRNRQVRRMTAAVGFPTLRLIRYRIGPFSLDGLAPGQSRSVDPALLGGNSIDSPL</sequence>
<organism evidence="5 6">
    <name type="scientific">Aestuariirhabdus litorea</name>
    <dbReference type="NCBI Taxonomy" id="2528527"/>
    <lineage>
        <taxon>Bacteria</taxon>
        <taxon>Pseudomonadati</taxon>
        <taxon>Pseudomonadota</taxon>
        <taxon>Gammaproteobacteria</taxon>
        <taxon>Oceanospirillales</taxon>
        <taxon>Aestuariirhabdaceae</taxon>
        <taxon>Aestuariirhabdus</taxon>
    </lineage>
</organism>
<evidence type="ECO:0000256" key="1">
    <source>
        <dbReference type="ARBA" id="ARBA00008348"/>
    </source>
</evidence>
<reference evidence="5 6" key="1">
    <citation type="submission" date="2018-08" db="EMBL/GenBank/DDBJ databases">
        <authorList>
            <person name="Khan S.A."/>
        </authorList>
    </citation>
    <scope>NUCLEOTIDE SEQUENCE [LARGE SCALE GENOMIC DNA]</scope>
    <source>
        <strain evidence="5 6">GTF-13</strain>
    </source>
</reference>
<dbReference type="GO" id="GO:0009982">
    <property type="term" value="F:pseudouridine synthase activity"/>
    <property type="evidence" value="ECO:0007669"/>
    <property type="project" value="InterPro"/>
</dbReference>
<dbReference type="InterPro" id="IPR020094">
    <property type="entry name" value="TruA/RsuA/RluB/E/F_N"/>
</dbReference>
<dbReference type="EC" id="5.4.99.-" evidence="3"/>
<evidence type="ECO:0000256" key="3">
    <source>
        <dbReference type="RuleBase" id="RU003887"/>
    </source>
</evidence>
<evidence type="ECO:0000256" key="2">
    <source>
        <dbReference type="ARBA" id="ARBA00023235"/>
    </source>
</evidence>
<dbReference type="InterPro" id="IPR050343">
    <property type="entry name" value="RsuA_PseudoU_synthase"/>
</dbReference>
<evidence type="ECO:0000259" key="4">
    <source>
        <dbReference type="Pfam" id="PF00849"/>
    </source>
</evidence>
<dbReference type="NCBIfam" id="TIGR00093">
    <property type="entry name" value="pseudouridine synthase"/>
    <property type="match status" value="1"/>
</dbReference>
<keyword evidence="6" id="KW-1185">Reference proteome</keyword>
<dbReference type="Gene3D" id="3.30.70.580">
    <property type="entry name" value="Pseudouridine synthase I, catalytic domain, N-terminal subdomain"/>
    <property type="match status" value="1"/>
</dbReference>
<keyword evidence="2 3" id="KW-0413">Isomerase</keyword>
<comment type="caution">
    <text evidence="5">The sequence shown here is derived from an EMBL/GenBank/DDBJ whole genome shotgun (WGS) entry which is preliminary data.</text>
</comment>
<feature type="domain" description="Pseudouridine synthase RsuA/RluA-like" evidence="4">
    <location>
        <begin position="28"/>
        <end position="171"/>
    </location>
</feature>
<comment type="similarity">
    <text evidence="1 3">Belongs to the pseudouridine synthase RsuA family.</text>
</comment>
<dbReference type="SUPFAM" id="SSF55120">
    <property type="entry name" value="Pseudouridine synthase"/>
    <property type="match status" value="1"/>
</dbReference>
<dbReference type="InterPro" id="IPR020103">
    <property type="entry name" value="PsdUridine_synth_cat_dom_sf"/>
</dbReference>
<evidence type="ECO:0000313" key="6">
    <source>
        <dbReference type="Proteomes" id="UP000280792"/>
    </source>
</evidence>
<dbReference type="Proteomes" id="UP000280792">
    <property type="component" value="Unassembled WGS sequence"/>
</dbReference>